<organism evidence="4 5">
    <name type="scientific">Rubritalea profundi</name>
    <dbReference type="NCBI Taxonomy" id="1658618"/>
    <lineage>
        <taxon>Bacteria</taxon>
        <taxon>Pseudomonadati</taxon>
        <taxon>Verrucomicrobiota</taxon>
        <taxon>Verrucomicrobiia</taxon>
        <taxon>Verrucomicrobiales</taxon>
        <taxon>Rubritaleaceae</taxon>
        <taxon>Rubritalea</taxon>
    </lineage>
</organism>
<comment type="subcellular location">
    <subcellularLocation>
        <location evidence="1">Membrane</location>
    </subcellularLocation>
</comment>
<dbReference type="InterPro" id="IPR000184">
    <property type="entry name" value="Bac_surfAg_D15"/>
</dbReference>
<dbReference type="OrthoDB" id="9771071at2"/>
<feature type="domain" description="Bacterial surface antigen (D15)" evidence="3">
    <location>
        <begin position="207"/>
        <end position="287"/>
    </location>
</feature>
<dbReference type="Gene3D" id="2.40.160.50">
    <property type="entry name" value="membrane protein fhac: a member of the omp85/tpsb transporter family"/>
    <property type="match status" value="1"/>
</dbReference>
<dbReference type="GO" id="GO:0019867">
    <property type="term" value="C:outer membrane"/>
    <property type="evidence" value="ECO:0007669"/>
    <property type="project" value="InterPro"/>
</dbReference>
<gene>
    <name evidence="4" type="ORF">BSZ32_08045</name>
</gene>
<evidence type="ECO:0000256" key="2">
    <source>
        <dbReference type="ARBA" id="ARBA00023136"/>
    </source>
</evidence>
<dbReference type="RefSeq" id="WP_105042969.1">
    <property type="nucleotide sequence ID" value="NZ_MQWA01000001.1"/>
</dbReference>
<sequence>MNLVFSISLLSTSLLVAQDFTKDIALEKEETSGSRFFDDKDGYFDIGSFLDKPYGFYPMVMPITEPAVGYGAAIVPVFIKRPEGQKRPNFYAAGAMKTENGTEGIFGGYAGYHFDEKLHIQSFITTTSVNLDFHGLGSSLIPGGRSLQYNLDLTGAQLGGNWQIADSPWKVGMHYFYGTVDTSLNRSSDATLLPPQLDLPTLGIETTFSSIKTNVLYDTRDNIFTPTKGQFSELSITWNDALLGASDNFQILNLQTLQYKPLIKDTLYLGLQAKASHSFGDTPFYRQPFIGLRGAPAMRY</sequence>
<dbReference type="Proteomes" id="UP000239907">
    <property type="component" value="Unassembled WGS sequence"/>
</dbReference>
<name>A0A2S7U1T9_9BACT</name>
<keyword evidence="5" id="KW-1185">Reference proteome</keyword>
<protein>
    <recommendedName>
        <fullName evidence="3">Bacterial surface antigen (D15) domain-containing protein</fullName>
    </recommendedName>
</protein>
<keyword evidence="2" id="KW-0472">Membrane</keyword>
<dbReference type="Pfam" id="PF01103">
    <property type="entry name" value="Omp85"/>
    <property type="match status" value="1"/>
</dbReference>
<proteinExistence type="predicted"/>
<reference evidence="4 5" key="1">
    <citation type="submission" date="2016-12" db="EMBL/GenBank/DDBJ databases">
        <title>Study of bacterial adaptation to deep sea.</title>
        <authorList>
            <person name="Song J."/>
            <person name="Yoshizawa S."/>
            <person name="Kogure K."/>
        </authorList>
    </citation>
    <scope>NUCLEOTIDE SEQUENCE [LARGE SCALE GENOMIC DNA]</scope>
    <source>
        <strain evidence="4 5">SAORIC-165</strain>
    </source>
</reference>
<dbReference type="AlphaFoldDB" id="A0A2S7U1T9"/>
<accession>A0A2S7U1T9</accession>
<dbReference type="EMBL" id="MQWA01000001">
    <property type="protein sequence ID" value="PQJ28467.1"/>
    <property type="molecule type" value="Genomic_DNA"/>
</dbReference>
<evidence type="ECO:0000259" key="3">
    <source>
        <dbReference type="Pfam" id="PF01103"/>
    </source>
</evidence>
<evidence type="ECO:0000313" key="5">
    <source>
        <dbReference type="Proteomes" id="UP000239907"/>
    </source>
</evidence>
<evidence type="ECO:0000313" key="4">
    <source>
        <dbReference type="EMBL" id="PQJ28467.1"/>
    </source>
</evidence>
<comment type="caution">
    <text evidence="4">The sequence shown here is derived from an EMBL/GenBank/DDBJ whole genome shotgun (WGS) entry which is preliminary data.</text>
</comment>
<evidence type="ECO:0000256" key="1">
    <source>
        <dbReference type="ARBA" id="ARBA00004370"/>
    </source>
</evidence>